<evidence type="ECO:0000313" key="2">
    <source>
        <dbReference type="EMBL" id="NYS92563.1"/>
    </source>
</evidence>
<keyword evidence="1" id="KW-0812">Transmembrane</keyword>
<dbReference type="RefSeq" id="WP_056132610.1">
    <property type="nucleotide sequence ID" value="NZ_JACBYE010000005.1"/>
</dbReference>
<reference evidence="2 3" key="1">
    <citation type="submission" date="2020-07" db="EMBL/GenBank/DDBJ databases">
        <title>MOT database genomes.</title>
        <authorList>
            <person name="Joseph S."/>
            <person name="Aduse-Opoku J."/>
            <person name="Hashim A."/>
            <person name="Wade W."/>
            <person name="Curtis M."/>
        </authorList>
    </citation>
    <scope>NUCLEOTIDE SEQUENCE [LARGE SCALE GENOMIC DNA]</scope>
    <source>
        <strain evidence="2 3">DSM 100099</strain>
    </source>
</reference>
<name>A0A853ET45_9MICO</name>
<evidence type="ECO:0000313" key="3">
    <source>
        <dbReference type="Proteomes" id="UP000561011"/>
    </source>
</evidence>
<comment type="caution">
    <text evidence="2">The sequence shown here is derived from an EMBL/GenBank/DDBJ whole genome shotgun (WGS) entry which is preliminary data.</text>
</comment>
<accession>A0A853ET45</accession>
<dbReference type="Proteomes" id="UP000561011">
    <property type="component" value="Unassembled WGS sequence"/>
</dbReference>
<gene>
    <name evidence="2" type="ORF">HZZ10_03330</name>
</gene>
<organism evidence="2 3">
    <name type="scientific">Sanguibacter inulinus</name>
    <dbReference type="NCBI Taxonomy" id="60922"/>
    <lineage>
        <taxon>Bacteria</taxon>
        <taxon>Bacillati</taxon>
        <taxon>Actinomycetota</taxon>
        <taxon>Actinomycetes</taxon>
        <taxon>Micrococcales</taxon>
        <taxon>Sanguibacteraceae</taxon>
        <taxon>Sanguibacter</taxon>
    </lineage>
</organism>
<evidence type="ECO:0008006" key="4">
    <source>
        <dbReference type="Google" id="ProtNLM"/>
    </source>
</evidence>
<dbReference type="EMBL" id="JACBYE010000005">
    <property type="protein sequence ID" value="NYS92563.1"/>
    <property type="molecule type" value="Genomic_DNA"/>
</dbReference>
<keyword evidence="1" id="KW-1133">Transmembrane helix</keyword>
<protein>
    <recommendedName>
        <fullName evidence="4">Type 4 fimbrial biogenesis protein PilX N-terminal domain-containing protein</fullName>
    </recommendedName>
</protein>
<dbReference type="AlphaFoldDB" id="A0A853ET45"/>
<evidence type="ECO:0000256" key="1">
    <source>
        <dbReference type="SAM" id="Phobius"/>
    </source>
</evidence>
<keyword evidence="3" id="KW-1185">Reference proteome</keyword>
<sequence length="614" mass="65408">MKRTPRAADDSGMAMVLVMGSMVTLMVLVLAGLAYVMQSERFARHDQDYSSAMSAAQAGIDDYISQLNRNDSYYARVDCANVALKGPMTTVNSCGWSASTPAGWQAVSPGTQAADAPHFHYSVDSSKALTDGTVMVTSTGRSKGVYRTIEAAVGKGGSTDFVYYTDFESADPANKISYPNGAPNDSCGKRGNSLAKYFWQTRSGCSEITFIANDTLDGRVFSNDAILSSNAQFQMGIESANSSCVNVTATTSTWNRCLRSGSTGRFGKQPVYSSALYLQDTSAEFATYPGCHYYGATRIIFNAGGTMTVWSKDSNFSGAKIAIPTPDGKVPSCGTGSALASANGATVPVPHEQVVYVASSPSADRRQLYGGEIGGPAGSKLPLGTYAQNLTPRSGASYTYDLNMTDATRLNGEGNLYVEGVLKGRLTVAAEQSVIATGDVVLAGGRFGEDMLGLVATNSVEVMHPRMVTVSATGRNNSWSWATPANEDEAGTGSYVNDGTWPKRYTDPTTNQIVPTSGIQIAGSIQTLQHSFFVQRYNIGPKKGTLQVTGSIAQRWRGAVGSGTGPGMTGYEKLYTYDLRLKFSAPPYFPHWANSEWSSRYSGELQTDGRLKTG</sequence>
<proteinExistence type="predicted"/>
<keyword evidence="1" id="KW-0472">Membrane</keyword>
<feature type="transmembrane region" description="Helical" evidence="1">
    <location>
        <begin position="12"/>
        <end position="37"/>
    </location>
</feature>